<keyword evidence="3 6" id="KW-0812">Transmembrane</keyword>
<evidence type="ECO:0000256" key="1">
    <source>
        <dbReference type="ARBA" id="ARBA00004141"/>
    </source>
</evidence>
<evidence type="ECO:0000256" key="4">
    <source>
        <dbReference type="ARBA" id="ARBA00022989"/>
    </source>
</evidence>
<dbReference type="EMBL" id="JBHTCO010000015">
    <property type="protein sequence ID" value="MFC7393784.1"/>
    <property type="molecule type" value="Genomic_DNA"/>
</dbReference>
<feature type="transmembrane region" description="Helical" evidence="6">
    <location>
        <begin position="170"/>
        <end position="188"/>
    </location>
</feature>
<evidence type="ECO:0000313" key="7">
    <source>
        <dbReference type="EMBL" id="MFC7393784.1"/>
    </source>
</evidence>
<feature type="transmembrane region" description="Helical" evidence="6">
    <location>
        <begin position="103"/>
        <end position="123"/>
    </location>
</feature>
<comment type="similarity">
    <text evidence="2">Belongs to the purine-cytosine permease (2.A.39) family.</text>
</comment>
<feature type="transmembrane region" description="Helical" evidence="6">
    <location>
        <begin position="143"/>
        <end position="163"/>
    </location>
</feature>
<dbReference type="PANTHER" id="PTHR30569">
    <property type="entry name" value="CYTOSINE TRANSPORTER CODB"/>
    <property type="match status" value="1"/>
</dbReference>
<feature type="transmembrane region" description="Helical" evidence="6">
    <location>
        <begin position="31"/>
        <end position="53"/>
    </location>
</feature>
<evidence type="ECO:0000256" key="6">
    <source>
        <dbReference type="SAM" id="Phobius"/>
    </source>
</evidence>
<protein>
    <submittedName>
        <fullName evidence="7">Purine-cytosine permease family protein</fullName>
    </submittedName>
</protein>
<feature type="transmembrane region" description="Helical" evidence="6">
    <location>
        <begin position="404"/>
        <end position="421"/>
    </location>
</feature>
<dbReference type="Pfam" id="PF02133">
    <property type="entry name" value="Transp_cyt_pur"/>
    <property type="match status" value="1"/>
</dbReference>
<keyword evidence="8" id="KW-1185">Reference proteome</keyword>
<dbReference type="PANTHER" id="PTHR30569:SF0">
    <property type="entry name" value="CYTOSINE PERMEASE"/>
    <property type="match status" value="1"/>
</dbReference>
<feature type="transmembrane region" description="Helical" evidence="6">
    <location>
        <begin position="276"/>
        <end position="297"/>
    </location>
</feature>
<comment type="subcellular location">
    <subcellularLocation>
        <location evidence="1">Membrane</location>
        <topology evidence="1">Multi-pass membrane protein</topology>
    </subcellularLocation>
</comment>
<feature type="transmembrane region" description="Helical" evidence="6">
    <location>
        <begin position="343"/>
        <end position="364"/>
    </location>
</feature>
<evidence type="ECO:0000256" key="3">
    <source>
        <dbReference type="ARBA" id="ARBA00022692"/>
    </source>
</evidence>
<proteinExistence type="inferred from homology"/>
<feature type="transmembrane region" description="Helical" evidence="6">
    <location>
        <begin position="376"/>
        <end position="398"/>
    </location>
</feature>
<dbReference type="InterPro" id="IPR030191">
    <property type="entry name" value="CodB"/>
</dbReference>
<keyword evidence="4 6" id="KW-1133">Transmembrane helix</keyword>
<dbReference type="InterPro" id="IPR001248">
    <property type="entry name" value="Pur-cyt_permease"/>
</dbReference>
<dbReference type="RefSeq" id="WP_380966459.1">
    <property type="nucleotide sequence ID" value="NZ_JBHTCO010000015.1"/>
</dbReference>
<organism evidence="7 8">
    <name type="scientific">Scopulibacillus cellulosilyticus</name>
    <dbReference type="NCBI Taxonomy" id="2665665"/>
    <lineage>
        <taxon>Bacteria</taxon>
        <taxon>Bacillati</taxon>
        <taxon>Bacillota</taxon>
        <taxon>Bacilli</taxon>
        <taxon>Bacillales</taxon>
        <taxon>Sporolactobacillaceae</taxon>
        <taxon>Scopulibacillus</taxon>
    </lineage>
</organism>
<feature type="transmembrane region" description="Helical" evidence="6">
    <location>
        <begin position="59"/>
        <end position="82"/>
    </location>
</feature>
<dbReference type="Proteomes" id="UP001596505">
    <property type="component" value="Unassembled WGS sequence"/>
</dbReference>
<reference evidence="8" key="1">
    <citation type="journal article" date="2019" name="Int. J. Syst. Evol. Microbiol.">
        <title>The Global Catalogue of Microorganisms (GCM) 10K type strain sequencing project: providing services to taxonomists for standard genome sequencing and annotation.</title>
        <authorList>
            <consortium name="The Broad Institute Genomics Platform"/>
            <consortium name="The Broad Institute Genome Sequencing Center for Infectious Disease"/>
            <person name="Wu L."/>
            <person name="Ma J."/>
        </authorList>
    </citation>
    <scope>NUCLEOTIDE SEQUENCE [LARGE SCALE GENOMIC DNA]</scope>
    <source>
        <strain evidence="8">CGMCC 1.16305</strain>
    </source>
</reference>
<evidence type="ECO:0000256" key="5">
    <source>
        <dbReference type="ARBA" id="ARBA00023136"/>
    </source>
</evidence>
<feature type="transmembrane region" description="Helical" evidence="6">
    <location>
        <begin position="318"/>
        <end position="337"/>
    </location>
</feature>
<feature type="transmembrane region" description="Helical" evidence="6">
    <location>
        <begin position="240"/>
        <end position="264"/>
    </location>
</feature>
<evidence type="ECO:0000313" key="8">
    <source>
        <dbReference type="Proteomes" id="UP001596505"/>
    </source>
</evidence>
<evidence type="ECO:0000256" key="2">
    <source>
        <dbReference type="ARBA" id="ARBA00008974"/>
    </source>
</evidence>
<sequence>MEGKKKSNAFGKDEALSAVPLDQRQHWLTPAVIFGGLEFTIPVLMAGAALAGSFGLIKILWILVIALIIQWVGNALNGYMGAKTGRSSSVIARSSFGAYQARFIIGLMIFIVSMGWWAIQTAVAGDAISAMLGIHYEHQWFEWAFITVIVGLLFALPSIIGYSSMKWTDYLAVPAGTLLIVGGIFLALKNTGWETIISWHPKTTMTFMAAMSLVIGTNVSQWVIAADYTRYAKPTKKDNILIPLGIVAVGFPLFIVGAIMSVGVGDADIVKVMTGLGFPFWGFLILWIATWTSQLVNNYSMGLAFANMLNINSSKGRSILTLIGTLIAIILALAGILDYFTTFLNFTALIYSAAAGVMMTDFFLLRKRKWADNNGWNWMATIALVIGIFVGCYTQYIYTLGLPAIQTLFASGAVYLVAMKVKANIAPDRFTTYEIKDNENAKIREQI</sequence>
<dbReference type="Gene3D" id="1.10.4160.10">
    <property type="entry name" value="Hydantoin permease"/>
    <property type="match status" value="1"/>
</dbReference>
<accession>A0ABW2PWQ2</accession>
<comment type="caution">
    <text evidence="7">The sequence shown here is derived from an EMBL/GenBank/DDBJ whole genome shotgun (WGS) entry which is preliminary data.</text>
</comment>
<feature type="transmembrane region" description="Helical" evidence="6">
    <location>
        <begin position="208"/>
        <end position="228"/>
    </location>
</feature>
<name>A0ABW2PWQ2_9BACL</name>
<keyword evidence="5 6" id="KW-0472">Membrane</keyword>
<gene>
    <name evidence="7" type="ORF">ACFQRG_12550</name>
</gene>